<accession>A0A7W7NT80</accession>
<reference evidence="2 3" key="1">
    <citation type="submission" date="2020-08" db="EMBL/GenBank/DDBJ databases">
        <title>Functional genomics of gut bacteria from endangered species of beetles.</title>
        <authorList>
            <person name="Carlos-Shanley C."/>
        </authorList>
    </citation>
    <scope>NUCLEOTIDE SEQUENCE [LARGE SCALE GENOMIC DNA]</scope>
    <source>
        <strain evidence="2 3">S00224</strain>
    </source>
</reference>
<keyword evidence="3" id="KW-1185">Reference proteome</keyword>
<dbReference type="RefSeq" id="WP_184167538.1">
    <property type="nucleotide sequence ID" value="NZ_JACHLN010000002.1"/>
</dbReference>
<name>A0A7W7NT80_9SPHN</name>
<keyword evidence="1" id="KW-0732">Signal</keyword>
<dbReference type="EMBL" id="JACHLN010000002">
    <property type="protein sequence ID" value="MBB4839464.1"/>
    <property type="molecule type" value="Genomic_DNA"/>
</dbReference>
<gene>
    <name evidence="2" type="ORF">HNP52_002533</name>
</gene>
<proteinExistence type="predicted"/>
<feature type="signal peptide" evidence="1">
    <location>
        <begin position="1"/>
        <end position="26"/>
    </location>
</feature>
<feature type="chain" id="PRO_5030684845" evidence="1">
    <location>
        <begin position="27"/>
        <end position="230"/>
    </location>
</feature>
<dbReference type="Proteomes" id="UP000575241">
    <property type="component" value="Unassembled WGS sequence"/>
</dbReference>
<comment type="caution">
    <text evidence="2">The sequence shown here is derived from an EMBL/GenBank/DDBJ whole genome shotgun (WGS) entry which is preliminary data.</text>
</comment>
<evidence type="ECO:0000313" key="3">
    <source>
        <dbReference type="Proteomes" id="UP000575241"/>
    </source>
</evidence>
<organism evidence="2 3">
    <name type="scientific">Sphingomonas kyeonggiensis</name>
    <dbReference type="NCBI Taxonomy" id="1268553"/>
    <lineage>
        <taxon>Bacteria</taxon>
        <taxon>Pseudomonadati</taxon>
        <taxon>Pseudomonadota</taxon>
        <taxon>Alphaproteobacteria</taxon>
        <taxon>Sphingomonadales</taxon>
        <taxon>Sphingomonadaceae</taxon>
        <taxon>Sphingomonas</taxon>
    </lineage>
</organism>
<protein>
    <submittedName>
        <fullName evidence="2">Uncharacterized protein</fullName>
    </submittedName>
</protein>
<evidence type="ECO:0000256" key="1">
    <source>
        <dbReference type="SAM" id="SignalP"/>
    </source>
</evidence>
<evidence type="ECO:0000313" key="2">
    <source>
        <dbReference type="EMBL" id="MBB4839464.1"/>
    </source>
</evidence>
<sequence>MKIRQSLFHALLAITLAALEGQPAHAQTATPGFGTDKRAPKGTPFALPAGIELAGPLFPADDDGNCPRARTATVGSGLMVRRCVPVRNRTGAPVTVIFPAGLVIVSASEGFQNGLLVEQQVLRIPPTTNGGPGRLLDEKGKPTDIVNIPLHVYCLNKDREIPEGGGQYSIGPVSQHAGLAELYAFMADKDFKGDGQRVEVLQEVVWEVIKTGRFTAKDRADLLRGYIADA</sequence>
<dbReference type="AlphaFoldDB" id="A0A7W7NT80"/>